<evidence type="ECO:0000313" key="2">
    <source>
        <dbReference type="Proteomes" id="UP001472677"/>
    </source>
</evidence>
<name>A0ABR2C8R9_9ROSI</name>
<dbReference type="Proteomes" id="UP001472677">
    <property type="component" value="Unassembled WGS sequence"/>
</dbReference>
<protein>
    <submittedName>
        <fullName evidence="1">Uncharacterized protein</fullName>
    </submittedName>
</protein>
<keyword evidence="2" id="KW-1185">Reference proteome</keyword>
<sequence length="197" mass="22318">MIKQPLSVCTLDEHLYKNGKENKVFAQILNKMQVVQVMKEISEVKISIVRGRGAHAIKSDILFELGNLCRNMRKSSDEMFARVNGALSTDRDLVHLGEWVGEYIPHRVLVTSFDLRGSETTSIFIDALDTGQISTRASSSGERSLKLTSVFQRYLHSEKDYLSISLIYNNEKGSLDLIYKEKVEQMSNMIVRSGKNV</sequence>
<evidence type="ECO:0000313" key="1">
    <source>
        <dbReference type="EMBL" id="KAK8515812.1"/>
    </source>
</evidence>
<accession>A0ABR2C8R9</accession>
<proteinExistence type="predicted"/>
<comment type="caution">
    <text evidence="1">The sequence shown here is derived from an EMBL/GenBank/DDBJ whole genome shotgun (WGS) entry which is preliminary data.</text>
</comment>
<organism evidence="1 2">
    <name type="scientific">Hibiscus sabdariffa</name>
    <name type="common">roselle</name>
    <dbReference type="NCBI Taxonomy" id="183260"/>
    <lineage>
        <taxon>Eukaryota</taxon>
        <taxon>Viridiplantae</taxon>
        <taxon>Streptophyta</taxon>
        <taxon>Embryophyta</taxon>
        <taxon>Tracheophyta</taxon>
        <taxon>Spermatophyta</taxon>
        <taxon>Magnoliopsida</taxon>
        <taxon>eudicotyledons</taxon>
        <taxon>Gunneridae</taxon>
        <taxon>Pentapetalae</taxon>
        <taxon>rosids</taxon>
        <taxon>malvids</taxon>
        <taxon>Malvales</taxon>
        <taxon>Malvaceae</taxon>
        <taxon>Malvoideae</taxon>
        <taxon>Hibiscus</taxon>
    </lineage>
</organism>
<dbReference type="EMBL" id="JBBPBM010000062">
    <property type="protein sequence ID" value="KAK8515812.1"/>
    <property type="molecule type" value="Genomic_DNA"/>
</dbReference>
<reference evidence="1 2" key="1">
    <citation type="journal article" date="2024" name="G3 (Bethesda)">
        <title>Genome assembly of Hibiscus sabdariffa L. provides insights into metabolisms of medicinal natural products.</title>
        <authorList>
            <person name="Kim T."/>
        </authorList>
    </citation>
    <scope>NUCLEOTIDE SEQUENCE [LARGE SCALE GENOMIC DNA]</scope>
    <source>
        <strain evidence="1">TK-2024</strain>
        <tissue evidence="1">Old leaves</tissue>
    </source>
</reference>
<gene>
    <name evidence="1" type="ORF">V6N12_016118</name>
</gene>